<protein>
    <recommendedName>
        <fullName evidence="2">Proteasome inhibitor PI31 subunit</fullName>
    </recommendedName>
</protein>
<dbReference type="GO" id="GO:0000502">
    <property type="term" value="C:proteasome complex"/>
    <property type="evidence" value="ECO:0007669"/>
    <property type="project" value="UniProtKB-KW"/>
</dbReference>
<dbReference type="PANTHER" id="PTHR13266">
    <property type="entry name" value="PROTEASOME INHIBITOR"/>
    <property type="match status" value="1"/>
</dbReference>
<dbReference type="GO" id="GO:0004866">
    <property type="term" value="F:endopeptidase inhibitor activity"/>
    <property type="evidence" value="ECO:0007669"/>
    <property type="project" value="InterPro"/>
</dbReference>
<feature type="domain" description="PI31 proteasome regulator N-terminal" evidence="4">
    <location>
        <begin position="29"/>
        <end position="161"/>
    </location>
</feature>
<reference evidence="6" key="1">
    <citation type="submission" date="2025-08" db="UniProtKB">
        <authorList>
            <consortium name="RefSeq"/>
        </authorList>
    </citation>
    <scope>IDENTIFICATION</scope>
    <source>
        <strain evidence="6">11010-0011.00</strain>
        <tissue evidence="6">Whole body</tissue>
    </source>
</reference>
<evidence type="ECO:0000256" key="2">
    <source>
        <dbReference type="ARBA" id="ARBA00015575"/>
    </source>
</evidence>
<dbReference type="Proteomes" id="UP000504634">
    <property type="component" value="Unplaced"/>
</dbReference>
<dbReference type="GO" id="GO:0070628">
    <property type="term" value="F:proteasome binding"/>
    <property type="evidence" value="ECO:0007669"/>
    <property type="project" value="InterPro"/>
</dbReference>
<dbReference type="Gene3D" id="3.40.1000.30">
    <property type="match status" value="1"/>
</dbReference>
<dbReference type="Pfam" id="PF11566">
    <property type="entry name" value="PI31_Prot_N"/>
    <property type="match status" value="1"/>
</dbReference>
<comment type="similarity">
    <text evidence="1">Belongs to the proteasome inhibitor PI31 family.</text>
</comment>
<dbReference type="RefSeq" id="XP_030371948.1">
    <property type="nucleotide sequence ID" value="XM_030516088.1"/>
</dbReference>
<proteinExistence type="inferred from homology"/>
<gene>
    <name evidence="6" type="primary">LOC115622196</name>
</gene>
<evidence type="ECO:0000259" key="4">
    <source>
        <dbReference type="Pfam" id="PF11566"/>
    </source>
</evidence>
<dbReference type="InterPro" id="IPR045128">
    <property type="entry name" value="PI31-like"/>
</dbReference>
<name>A0A6J2T9Z3_DROLE</name>
<sequence length="228" mass="25954">MDIDRIVRSVGTKSTFFFGSESLLKTIEGDIKKKADFLIALVHFLLTKMYNTLCIGIGDDKTFPVGERGSEMLPDYWNVDESKYALRYVKKNDLYLLLGHITEDTLLINLLHINTMEVSNISVAPELLVNKFSTKIKIAIPTAVELVDRLLQELLVPVMVENSRDAGTQTHKIFTWMPLRSHGRRSYRPRSLGFPFDLDPGGALNMLPNVRNRFGLDLDPAFFPFDFL</sequence>
<dbReference type="GO" id="GO:0043161">
    <property type="term" value="P:proteasome-mediated ubiquitin-dependent protein catabolic process"/>
    <property type="evidence" value="ECO:0007669"/>
    <property type="project" value="InterPro"/>
</dbReference>
<dbReference type="GeneID" id="115622196"/>
<evidence type="ECO:0000256" key="1">
    <source>
        <dbReference type="ARBA" id="ARBA00006405"/>
    </source>
</evidence>
<evidence type="ECO:0000256" key="3">
    <source>
        <dbReference type="ARBA" id="ARBA00022942"/>
    </source>
</evidence>
<keyword evidence="3" id="KW-0647">Proteasome</keyword>
<dbReference type="InterPro" id="IPR021625">
    <property type="entry name" value="PI31_Prot_N"/>
</dbReference>
<keyword evidence="5" id="KW-1185">Reference proteome</keyword>
<evidence type="ECO:0000313" key="5">
    <source>
        <dbReference type="Proteomes" id="UP000504634"/>
    </source>
</evidence>
<organism evidence="5 6">
    <name type="scientific">Drosophila lebanonensis</name>
    <name type="common">Fruit fly</name>
    <name type="synonym">Scaptodrosophila lebanonensis</name>
    <dbReference type="NCBI Taxonomy" id="7225"/>
    <lineage>
        <taxon>Eukaryota</taxon>
        <taxon>Metazoa</taxon>
        <taxon>Ecdysozoa</taxon>
        <taxon>Arthropoda</taxon>
        <taxon>Hexapoda</taxon>
        <taxon>Insecta</taxon>
        <taxon>Pterygota</taxon>
        <taxon>Neoptera</taxon>
        <taxon>Endopterygota</taxon>
        <taxon>Diptera</taxon>
        <taxon>Brachycera</taxon>
        <taxon>Muscomorpha</taxon>
        <taxon>Ephydroidea</taxon>
        <taxon>Drosophilidae</taxon>
        <taxon>Scaptodrosophila</taxon>
    </lineage>
</organism>
<dbReference type="PANTHER" id="PTHR13266:SF1">
    <property type="entry name" value="PROTEASOME INHIBITOR PI31 SUBUNIT"/>
    <property type="match status" value="1"/>
</dbReference>
<evidence type="ECO:0000313" key="6">
    <source>
        <dbReference type="RefSeq" id="XP_030371948.1"/>
    </source>
</evidence>
<dbReference type="OrthoDB" id="68090at2759"/>
<dbReference type="AlphaFoldDB" id="A0A6J2T9Z3"/>
<accession>A0A6J2T9Z3</accession>